<feature type="compositionally biased region" description="Polar residues" evidence="1">
    <location>
        <begin position="277"/>
        <end position="297"/>
    </location>
</feature>
<accession>A0A5C6GET0</accession>
<feature type="compositionally biased region" description="Polar residues" evidence="1">
    <location>
        <begin position="205"/>
        <end position="255"/>
    </location>
</feature>
<dbReference type="AlphaFoldDB" id="A0A5C6GET0"/>
<feature type="compositionally biased region" description="Low complexity" evidence="1">
    <location>
        <begin position="153"/>
        <end position="176"/>
    </location>
</feature>
<reference evidence="4" key="1">
    <citation type="submission" date="2018-12" db="EMBL/GenBank/DDBJ databases">
        <title>The complete genome of Metarhizium rileyi, a key fungal pathogen of Lepidoptera.</title>
        <authorList>
            <person name="Binneck E."/>
            <person name="Lastra C.C.L."/>
            <person name="Sosa-Gomez D.R."/>
        </authorList>
    </citation>
    <scope>NUCLEOTIDE SEQUENCE [LARGE SCALE GENOMIC DNA]</scope>
    <source>
        <strain evidence="4">Cep018-CH2</strain>
    </source>
</reference>
<feature type="region of interest" description="Disordered" evidence="1">
    <location>
        <begin position="148"/>
        <end position="186"/>
    </location>
</feature>
<keyword evidence="2" id="KW-0732">Signal</keyword>
<protein>
    <submittedName>
        <fullName evidence="3">Uncharacterized protein</fullName>
    </submittedName>
</protein>
<organism evidence="3 4">
    <name type="scientific">Metarhizium rileyi (strain RCEF 4871)</name>
    <name type="common">Nomuraea rileyi</name>
    <dbReference type="NCBI Taxonomy" id="1649241"/>
    <lineage>
        <taxon>Eukaryota</taxon>
        <taxon>Fungi</taxon>
        <taxon>Dikarya</taxon>
        <taxon>Ascomycota</taxon>
        <taxon>Pezizomycotina</taxon>
        <taxon>Sordariomycetes</taxon>
        <taxon>Hypocreomycetidae</taxon>
        <taxon>Hypocreales</taxon>
        <taxon>Clavicipitaceae</taxon>
        <taxon>Metarhizium</taxon>
    </lineage>
</organism>
<feature type="region of interest" description="Disordered" evidence="1">
    <location>
        <begin position="277"/>
        <end position="345"/>
    </location>
</feature>
<comment type="caution">
    <text evidence="3">The sequence shown here is derived from an EMBL/GenBank/DDBJ whole genome shotgun (WGS) entry which is preliminary data.</text>
</comment>
<sequence length="381" mass="39805">MKLPMVLVAFGPALFLGFLVSFAQALVNLFDDEANIEPSHRLSGLGPRDLPPNYGPPTYDYGSPPPPYGYETPALTTTVTVSSDYSTFTTSVTSKKTKLVTVTNQPHLTSGEYTTLTNTLTVTKSGGAGSESASVSTKSDSWVKSSALGVTGTSTASRSTEWESSSSAETEATSSEMVTGPRSSLGHASTATITFTFVTSESSTLASIDKGTSTKPNTASVPQQTTRTDSVISSRSSFETSSLPSTANVSSNDGDSTASATSNSVATITWIVTSTRNGDANASSNPEPAPTTFSTSVRDSETSTESGPGSGRGSSRHPQSTNRLGSKPEASLPNNPNFPWGSDSPIHRHQSVAQLGAGMVEGGIWRRWAKKTIQKLKAYLA</sequence>
<proteinExistence type="predicted"/>
<feature type="region of interest" description="Disordered" evidence="1">
    <location>
        <begin position="205"/>
        <end position="262"/>
    </location>
</feature>
<gene>
    <name evidence="3" type="ORF">ED733_003513</name>
</gene>
<evidence type="ECO:0000256" key="1">
    <source>
        <dbReference type="SAM" id="MobiDB-lite"/>
    </source>
</evidence>
<dbReference type="EMBL" id="SBHS01000011">
    <property type="protein sequence ID" value="TWU74413.1"/>
    <property type="molecule type" value="Genomic_DNA"/>
</dbReference>
<evidence type="ECO:0000256" key="2">
    <source>
        <dbReference type="SAM" id="SignalP"/>
    </source>
</evidence>
<dbReference type="Proteomes" id="UP000317257">
    <property type="component" value="Unassembled WGS sequence"/>
</dbReference>
<name>A0A5C6GET0_METRR</name>
<feature type="chain" id="PRO_5022973974" evidence="2">
    <location>
        <begin position="26"/>
        <end position="381"/>
    </location>
</feature>
<feature type="signal peptide" evidence="2">
    <location>
        <begin position="1"/>
        <end position="25"/>
    </location>
</feature>
<evidence type="ECO:0000313" key="4">
    <source>
        <dbReference type="Proteomes" id="UP000317257"/>
    </source>
</evidence>
<evidence type="ECO:0000313" key="3">
    <source>
        <dbReference type="EMBL" id="TWU74413.1"/>
    </source>
</evidence>